<dbReference type="AlphaFoldDB" id="A0A1M7BAP8"/>
<gene>
    <name evidence="2" type="ORF">GCM10010984_12300</name>
    <name evidence="3" type="ORF">SAMN05443634_110106</name>
</gene>
<evidence type="ECO:0000313" key="3">
    <source>
        <dbReference type="EMBL" id="SHL52023.1"/>
    </source>
</evidence>
<dbReference type="OrthoDB" id="1115882at2"/>
<reference evidence="3" key="3">
    <citation type="submission" date="2016-11" db="EMBL/GenBank/DDBJ databases">
        <authorList>
            <person name="Jaros S."/>
            <person name="Januszkiewicz K."/>
            <person name="Wedrychowicz H."/>
        </authorList>
    </citation>
    <scope>NUCLEOTIDE SEQUENCE [LARGE SCALE GENOMIC DNA]</scope>
    <source>
        <strain evidence="3">DSM 27989</strain>
    </source>
</reference>
<evidence type="ECO:0000256" key="1">
    <source>
        <dbReference type="SAM" id="SignalP"/>
    </source>
</evidence>
<evidence type="ECO:0000313" key="2">
    <source>
        <dbReference type="EMBL" id="GGE96323.1"/>
    </source>
</evidence>
<sequence length="240" mass="27395">MRKLLTIGLSMFVLSVFGQTKIHQTFPIDTQQEVSLNFDFPQLIKLSTWDKNEIEITGTSNINDGKNDASFQITKQSSSQQITIEGKLHDYKNIPQKIIAYNGKEKKIFNSKEELKEYEKTNNVKFSNTSLNSQVEIVLEIKIPRQLKTKIEATYGTIEIKNLANTITAISTYGSVDATIDEKKTGEIKLETFYGTIFTDLKLPMQTTKKEDFHTVITAFTGKNPRQEFSSKFGNIYLRK</sequence>
<reference evidence="2" key="5">
    <citation type="submission" date="2024-05" db="EMBL/GenBank/DDBJ databases">
        <authorList>
            <person name="Sun Q."/>
            <person name="Zhou Y."/>
        </authorList>
    </citation>
    <scope>NUCLEOTIDE SEQUENCE</scope>
    <source>
        <strain evidence="2">CGMCC 1.12707</strain>
    </source>
</reference>
<feature type="chain" id="PRO_5012387254" description="Adhesin domain-containing protein" evidence="1">
    <location>
        <begin position="19"/>
        <end position="240"/>
    </location>
</feature>
<protein>
    <recommendedName>
        <fullName evidence="6">Adhesin domain-containing protein</fullName>
    </recommendedName>
</protein>
<name>A0A1M7BAP8_9FLAO</name>
<proteinExistence type="predicted"/>
<evidence type="ECO:0008006" key="6">
    <source>
        <dbReference type="Google" id="ProtNLM"/>
    </source>
</evidence>
<evidence type="ECO:0000313" key="5">
    <source>
        <dbReference type="Proteomes" id="UP000650994"/>
    </source>
</evidence>
<dbReference type="RefSeq" id="WP_072933365.1">
    <property type="nucleotide sequence ID" value="NZ_BMFL01000007.1"/>
</dbReference>
<dbReference type="EMBL" id="BMFL01000007">
    <property type="protein sequence ID" value="GGE96323.1"/>
    <property type="molecule type" value="Genomic_DNA"/>
</dbReference>
<organism evidence="3 4">
    <name type="scientific">Chishuiella changwenlii</name>
    <dbReference type="NCBI Taxonomy" id="1434701"/>
    <lineage>
        <taxon>Bacteria</taxon>
        <taxon>Pseudomonadati</taxon>
        <taxon>Bacteroidota</taxon>
        <taxon>Flavobacteriia</taxon>
        <taxon>Flavobacteriales</taxon>
        <taxon>Weeksellaceae</taxon>
        <taxon>Chishuiella</taxon>
    </lineage>
</organism>
<feature type="signal peptide" evidence="1">
    <location>
        <begin position="1"/>
        <end position="18"/>
    </location>
</feature>
<keyword evidence="5" id="KW-1185">Reference proteome</keyword>
<reference evidence="2" key="1">
    <citation type="journal article" date="2014" name="Int. J. Syst. Evol. Microbiol.">
        <title>Complete genome of a new Firmicutes species belonging to the dominant human colonic microbiota ('Ruminococcus bicirculans') reveals two chromosomes and a selective capacity to utilize plant glucans.</title>
        <authorList>
            <consortium name="NISC Comparative Sequencing Program"/>
            <person name="Wegmann U."/>
            <person name="Louis P."/>
            <person name="Goesmann A."/>
            <person name="Henrissat B."/>
            <person name="Duncan S.H."/>
            <person name="Flint H.J."/>
        </authorList>
    </citation>
    <scope>NUCLEOTIDE SEQUENCE</scope>
    <source>
        <strain evidence="2">CGMCC 1.12707</strain>
    </source>
</reference>
<reference evidence="5" key="4">
    <citation type="journal article" date="2019" name="Int. J. Syst. Evol. Microbiol.">
        <title>The Global Catalogue of Microorganisms (GCM) 10K type strain sequencing project: providing services to taxonomists for standard genome sequencing and annotation.</title>
        <authorList>
            <consortium name="The Broad Institute Genomics Platform"/>
            <consortium name="The Broad Institute Genome Sequencing Center for Infectious Disease"/>
            <person name="Wu L."/>
            <person name="Ma J."/>
        </authorList>
    </citation>
    <scope>NUCLEOTIDE SEQUENCE [LARGE SCALE GENOMIC DNA]</scope>
    <source>
        <strain evidence="5">CGMCC 1.12707</strain>
    </source>
</reference>
<dbReference type="STRING" id="1434701.SAMN05443634_110106"/>
<dbReference type="EMBL" id="FRBH01000010">
    <property type="protein sequence ID" value="SHL52023.1"/>
    <property type="molecule type" value="Genomic_DNA"/>
</dbReference>
<accession>A0A1M7BAP8</accession>
<reference evidence="4" key="2">
    <citation type="submission" date="2016-11" db="EMBL/GenBank/DDBJ databases">
        <authorList>
            <person name="Varghese N."/>
            <person name="Submissions S."/>
        </authorList>
    </citation>
    <scope>NUCLEOTIDE SEQUENCE [LARGE SCALE GENOMIC DNA]</scope>
    <source>
        <strain evidence="4">DSM 27989</strain>
    </source>
</reference>
<dbReference type="Proteomes" id="UP000650994">
    <property type="component" value="Unassembled WGS sequence"/>
</dbReference>
<keyword evidence="1" id="KW-0732">Signal</keyword>
<evidence type="ECO:0000313" key="4">
    <source>
        <dbReference type="Proteomes" id="UP000184120"/>
    </source>
</evidence>
<dbReference type="Proteomes" id="UP000184120">
    <property type="component" value="Unassembled WGS sequence"/>
</dbReference>